<name>A0ABD0LN03_9CAEN</name>
<organism evidence="2 3">
    <name type="scientific">Batillaria attramentaria</name>
    <dbReference type="NCBI Taxonomy" id="370345"/>
    <lineage>
        <taxon>Eukaryota</taxon>
        <taxon>Metazoa</taxon>
        <taxon>Spiralia</taxon>
        <taxon>Lophotrochozoa</taxon>
        <taxon>Mollusca</taxon>
        <taxon>Gastropoda</taxon>
        <taxon>Caenogastropoda</taxon>
        <taxon>Sorbeoconcha</taxon>
        <taxon>Cerithioidea</taxon>
        <taxon>Batillariidae</taxon>
        <taxon>Batillaria</taxon>
    </lineage>
</organism>
<sequence length="94" mass="9946">MGGSCGELTPDGLPLVGGAASCNNNGRTVAGYHSSTNRPAEKQPGRSAGRKDWTEREQWEGGTLDSPLDSHIQKLVLQMLPSEESTGLVGYGKF</sequence>
<gene>
    <name evidence="2" type="ORF">BaRGS_00008206</name>
</gene>
<evidence type="ECO:0000313" key="2">
    <source>
        <dbReference type="EMBL" id="KAK7500631.1"/>
    </source>
</evidence>
<proteinExistence type="predicted"/>
<dbReference type="EMBL" id="JACVVK020000036">
    <property type="protein sequence ID" value="KAK7500631.1"/>
    <property type="molecule type" value="Genomic_DNA"/>
</dbReference>
<feature type="compositionally biased region" description="Basic and acidic residues" evidence="1">
    <location>
        <begin position="39"/>
        <end position="59"/>
    </location>
</feature>
<dbReference type="Proteomes" id="UP001519460">
    <property type="component" value="Unassembled WGS sequence"/>
</dbReference>
<protein>
    <submittedName>
        <fullName evidence="2">Uncharacterized protein</fullName>
    </submittedName>
</protein>
<evidence type="ECO:0000313" key="3">
    <source>
        <dbReference type="Proteomes" id="UP001519460"/>
    </source>
</evidence>
<accession>A0ABD0LN03</accession>
<evidence type="ECO:0000256" key="1">
    <source>
        <dbReference type="SAM" id="MobiDB-lite"/>
    </source>
</evidence>
<feature type="region of interest" description="Disordered" evidence="1">
    <location>
        <begin position="1"/>
        <end position="67"/>
    </location>
</feature>
<comment type="caution">
    <text evidence="2">The sequence shown here is derived from an EMBL/GenBank/DDBJ whole genome shotgun (WGS) entry which is preliminary data.</text>
</comment>
<feature type="compositionally biased region" description="Polar residues" evidence="1">
    <location>
        <begin position="21"/>
        <end position="38"/>
    </location>
</feature>
<reference evidence="2 3" key="1">
    <citation type="journal article" date="2023" name="Sci. Data">
        <title>Genome assembly of the Korean intertidal mud-creeper Batillaria attramentaria.</title>
        <authorList>
            <person name="Patra A.K."/>
            <person name="Ho P.T."/>
            <person name="Jun S."/>
            <person name="Lee S.J."/>
            <person name="Kim Y."/>
            <person name="Won Y.J."/>
        </authorList>
    </citation>
    <scope>NUCLEOTIDE SEQUENCE [LARGE SCALE GENOMIC DNA]</scope>
    <source>
        <strain evidence="2">Wonlab-2016</strain>
    </source>
</reference>
<dbReference type="AlphaFoldDB" id="A0ABD0LN03"/>
<keyword evidence="3" id="KW-1185">Reference proteome</keyword>